<dbReference type="RefSeq" id="WP_348262443.1">
    <property type="nucleotide sequence ID" value="NZ_CP121196.1"/>
</dbReference>
<organism evidence="1">
    <name type="scientific">Telmatobacter sp. DSM 110680</name>
    <dbReference type="NCBI Taxonomy" id="3036704"/>
    <lineage>
        <taxon>Bacteria</taxon>
        <taxon>Pseudomonadati</taxon>
        <taxon>Acidobacteriota</taxon>
        <taxon>Terriglobia</taxon>
        <taxon>Terriglobales</taxon>
        <taxon>Acidobacteriaceae</taxon>
        <taxon>Telmatobacter</taxon>
    </lineage>
</organism>
<evidence type="ECO:0008006" key="2">
    <source>
        <dbReference type="Google" id="ProtNLM"/>
    </source>
</evidence>
<gene>
    <name evidence="1" type="ORF">P8935_21925</name>
</gene>
<sequence length="129" mass="14826">MPPKTWQAEFKRLWKELVPLQGQAATVQGEVIRAVGRLSDEAYRNGNCNFRKGHRMLCQFLRANLEDPDVFSATEISEIDNWIDRILDAKNPDLSGSTSPYYRLTERAVKWCQSKPDLIPHKPNSALRI</sequence>
<evidence type="ECO:0000313" key="1">
    <source>
        <dbReference type="EMBL" id="XBH17212.1"/>
    </source>
</evidence>
<name>A0AAU7DGN2_9BACT</name>
<reference evidence="1" key="1">
    <citation type="submission" date="2023-03" db="EMBL/GenBank/DDBJ databases">
        <title>Edaphobacter sp.</title>
        <authorList>
            <person name="Huber K.J."/>
            <person name="Papendorf J."/>
            <person name="Pilke C."/>
            <person name="Bunk B."/>
            <person name="Sproeer C."/>
            <person name="Pester M."/>
        </authorList>
    </citation>
    <scope>NUCLEOTIDE SEQUENCE</scope>
    <source>
        <strain evidence="1">DSM 110680</strain>
    </source>
</reference>
<accession>A0AAU7DGN2</accession>
<protein>
    <recommendedName>
        <fullName evidence="2">Core-binding (CB) domain-containing protein</fullName>
    </recommendedName>
</protein>
<dbReference type="AlphaFoldDB" id="A0AAU7DGN2"/>
<proteinExistence type="predicted"/>
<dbReference type="EMBL" id="CP121196">
    <property type="protein sequence ID" value="XBH17212.1"/>
    <property type="molecule type" value="Genomic_DNA"/>
</dbReference>